<accession>A0A1H5YKN0</accession>
<protein>
    <submittedName>
        <fullName evidence="2">Uncharacterized protein</fullName>
    </submittedName>
</protein>
<feature type="transmembrane region" description="Helical" evidence="1">
    <location>
        <begin position="281"/>
        <end position="298"/>
    </location>
</feature>
<gene>
    <name evidence="2" type="ORF">SAMN04489712_10436</name>
</gene>
<name>A0A1H5YKN0_9ACTN</name>
<dbReference type="RefSeq" id="WP_103937517.1">
    <property type="nucleotide sequence ID" value="NZ_FNVO01000004.1"/>
</dbReference>
<feature type="transmembrane region" description="Helical" evidence="1">
    <location>
        <begin position="200"/>
        <end position="221"/>
    </location>
</feature>
<keyword evidence="1" id="KW-1133">Transmembrane helix</keyword>
<sequence length="309" mass="33414">MSAEVTAGHGPRRSPLERRYEALLRIYPAAFRDRHGADIIGTLMETSTPGRRVPSPRETASLIREGLAARARQATESPVRWWADGLHLGVLILAVVHLVHVGADIVLQGRSSWPWVAVSMALTLALLRGRLWAALPLALGSAFVVSRAMLFGYAASADWPLLSNATVYHSWISLTPYWLMAAGVVVLAARRSRELQPRSWWWLALPVATFAGDALLGVDLYSELGSLGRAGLEGGLLLAGIWVTTVTRSPRWALAAAIYVLPGELSTIADLPQTLKSPMVTAYWAVLAVLLLAMAWIASRVRTDTGSGA</sequence>
<dbReference type="EMBL" id="FNVO01000004">
    <property type="protein sequence ID" value="SEG23936.1"/>
    <property type="molecule type" value="Genomic_DNA"/>
</dbReference>
<dbReference type="AlphaFoldDB" id="A0A1H5YKN0"/>
<evidence type="ECO:0000313" key="3">
    <source>
        <dbReference type="Proteomes" id="UP000236723"/>
    </source>
</evidence>
<keyword evidence="1" id="KW-0812">Transmembrane</keyword>
<evidence type="ECO:0000313" key="2">
    <source>
        <dbReference type="EMBL" id="SEG23936.1"/>
    </source>
</evidence>
<dbReference type="OrthoDB" id="3528350at2"/>
<reference evidence="3" key="1">
    <citation type="submission" date="2016-10" db="EMBL/GenBank/DDBJ databases">
        <authorList>
            <person name="Varghese N."/>
            <person name="Submissions S."/>
        </authorList>
    </citation>
    <scope>NUCLEOTIDE SEQUENCE [LARGE SCALE GENOMIC DNA]</scope>
    <source>
        <strain evidence="3">DSM 43163</strain>
    </source>
</reference>
<proteinExistence type="predicted"/>
<feature type="transmembrane region" description="Helical" evidence="1">
    <location>
        <begin position="134"/>
        <end position="156"/>
    </location>
</feature>
<dbReference type="Proteomes" id="UP000236723">
    <property type="component" value="Unassembled WGS sequence"/>
</dbReference>
<evidence type="ECO:0000256" key="1">
    <source>
        <dbReference type="SAM" id="Phobius"/>
    </source>
</evidence>
<organism evidence="2 3">
    <name type="scientific">Thermomonospora echinospora</name>
    <dbReference type="NCBI Taxonomy" id="1992"/>
    <lineage>
        <taxon>Bacteria</taxon>
        <taxon>Bacillati</taxon>
        <taxon>Actinomycetota</taxon>
        <taxon>Actinomycetes</taxon>
        <taxon>Streptosporangiales</taxon>
        <taxon>Thermomonosporaceae</taxon>
        <taxon>Thermomonospora</taxon>
    </lineage>
</organism>
<feature type="transmembrane region" description="Helical" evidence="1">
    <location>
        <begin position="168"/>
        <end position="188"/>
    </location>
</feature>
<keyword evidence="3" id="KW-1185">Reference proteome</keyword>
<keyword evidence="1" id="KW-0472">Membrane</keyword>